<comment type="caution">
    <text evidence="2">The sequence shown here is derived from an EMBL/GenBank/DDBJ whole genome shotgun (WGS) entry which is preliminary data.</text>
</comment>
<keyword evidence="1" id="KW-1133">Transmembrane helix</keyword>
<keyword evidence="1" id="KW-0472">Membrane</keyword>
<feature type="transmembrane region" description="Helical" evidence="1">
    <location>
        <begin position="258"/>
        <end position="285"/>
    </location>
</feature>
<evidence type="ECO:0000313" key="3">
    <source>
        <dbReference type="Proteomes" id="UP000024635"/>
    </source>
</evidence>
<dbReference type="AlphaFoldDB" id="A0A016TFM1"/>
<evidence type="ECO:0000313" key="2">
    <source>
        <dbReference type="EMBL" id="EYC01764.1"/>
    </source>
</evidence>
<dbReference type="OrthoDB" id="5866298at2759"/>
<dbReference type="EMBL" id="JARK01001441">
    <property type="protein sequence ID" value="EYC01764.1"/>
    <property type="molecule type" value="Genomic_DNA"/>
</dbReference>
<dbReference type="Proteomes" id="UP000024635">
    <property type="component" value="Unassembled WGS sequence"/>
</dbReference>
<protein>
    <submittedName>
        <fullName evidence="2">Uncharacterized protein</fullName>
    </submittedName>
</protein>
<gene>
    <name evidence="2" type="primary">Acey_s0105.g3722</name>
    <name evidence="2" type="ORF">Y032_0105g3722</name>
</gene>
<evidence type="ECO:0000256" key="1">
    <source>
        <dbReference type="SAM" id="Phobius"/>
    </source>
</evidence>
<accession>A0A016TFM1</accession>
<keyword evidence="3" id="KW-1185">Reference proteome</keyword>
<name>A0A016TFM1_9BILA</name>
<dbReference type="STRING" id="53326.A0A016TFM1"/>
<proteinExistence type="predicted"/>
<sequence length="294" mass="34248">MRRLSERFHHSVLGFLLSHFRNVLYKKSNKTKQTVYLLERHEVLLQHSISAPRLESIYEKLFTAPTNFKYGSIYKVKPTKDVWTIFWEPERLYELTTFTMMSTICAALNSQRRLLWVIGVGRNRKVLGCEVSNEERDTLSQAFIYCVRSGILPQLHPELVQLRFISVDDQLDDKDNTRLLVEIVIEHKVSTLYQLSPGRIFYVSRNEVEEVEGGIDEARRMLKIKYSDDWKSLLDQASYGYLRYKSNQNGWAQHSVCYAVLSFLASISATFVPGLALGFSVRFLVQRSSRYLLL</sequence>
<reference evidence="3" key="1">
    <citation type="journal article" date="2015" name="Nat. Genet.">
        <title>The genome and transcriptome of the zoonotic hookworm Ancylostoma ceylanicum identify infection-specific gene families.</title>
        <authorList>
            <person name="Schwarz E.M."/>
            <person name="Hu Y."/>
            <person name="Antoshechkin I."/>
            <person name="Miller M.M."/>
            <person name="Sternberg P.W."/>
            <person name="Aroian R.V."/>
        </authorList>
    </citation>
    <scope>NUCLEOTIDE SEQUENCE</scope>
    <source>
        <strain evidence="3">HY135</strain>
    </source>
</reference>
<organism evidence="2 3">
    <name type="scientific">Ancylostoma ceylanicum</name>
    <dbReference type="NCBI Taxonomy" id="53326"/>
    <lineage>
        <taxon>Eukaryota</taxon>
        <taxon>Metazoa</taxon>
        <taxon>Ecdysozoa</taxon>
        <taxon>Nematoda</taxon>
        <taxon>Chromadorea</taxon>
        <taxon>Rhabditida</taxon>
        <taxon>Rhabditina</taxon>
        <taxon>Rhabditomorpha</taxon>
        <taxon>Strongyloidea</taxon>
        <taxon>Ancylostomatidae</taxon>
        <taxon>Ancylostomatinae</taxon>
        <taxon>Ancylostoma</taxon>
    </lineage>
</organism>
<keyword evidence="1" id="KW-0812">Transmembrane</keyword>